<evidence type="ECO:0000313" key="2">
    <source>
        <dbReference type="EMBL" id="SDT88862.1"/>
    </source>
</evidence>
<proteinExistence type="predicted"/>
<gene>
    <name evidence="2" type="ORF">SAMN05216210_0211</name>
</gene>
<keyword evidence="1" id="KW-0812">Transmembrane</keyword>
<reference evidence="3" key="1">
    <citation type="submission" date="2016-10" db="EMBL/GenBank/DDBJ databases">
        <authorList>
            <person name="Varghese N."/>
            <person name="Submissions S."/>
        </authorList>
    </citation>
    <scope>NUCLEOTIDE SEQUENCE [LARGE SCALE GENOMIC DNA]</scope>
    <source>
        <strain evidence="3">CECT 8338</strain>
    </source>
</reference>
<protein>
    <submittedName>
        <fullName evidence="2">Uncharacterized protein</fullName>
    </submittedName>
</protein>
<dbReference type="AlphaFoldDB" id="A0A1H2E127"/>
<dbReference type="OrthoDB" id="6871963at2"/>
<evidence type="ECO:0000313" key="3">
    <source>
        <dbReference type="Proteomes" id="UP000243924"/>
    </source>
</evidence>
<keyword evidence="3" id="KW-1185">Reference proteome</keyword>
<accession>A0A1H2E127</accession>
<keyword evidence="1" id="KW-0472">Membrane</keyword>
<dbReference type="Proteomes" id="UP000243924">
    <property type="component" value="Chromosome I"/>
</dbReference>
<evidence type="ECO:0000256" key="1">
    <source>
        <dbReference type="SAM" id="Phobius"/>
    </source>
</evidence>
<sequence>MDENIKRQMESLKPCIDDAPTRVRSRKKKSPIGVSILLAVSVIGGVIYMADRNGWAEYHEQQLTQPTANLNQESAPVLATDQSMNIGEAAEAAKDIYLEQVNEMLSQSTEWGLCEAYKDSESELGKVIRQQNCKPDPVAEIEWIDDTAENSAERQTVFNDANYRPSGTVNTISMPGPEASQQSTAQRAQPYVTVVEETRASCGLFKEGSTQCRQHKARMRQHWQRQCEINQSSHACAQANRYDLR</sequence>
<name>A0A1H2E127_9GAMM</name>
<dbReference type="EMBL" id="LT629787">
    <property type="protein sequence ID" value="SDT88862.1"/>
    <property type="molecule type" value="Genomic_DNA"/>
</dbReference>
<feature type="transmembrane region" description="Helical" evidence="1">
    <location>
        <begin position="32"/>
        <end position="50"/>
    </location>
</feature>
<dbReference type="RefSeq" id="WP_092383287.1">
    <property type="nucleotide sequence ID" value="NZ_LT629787.1"/>
</dbReference>
<organism evidence="2 3">
    <name type="scientific">Halopseudomonas salegens</name>
    <dbReference type="NCBI Taxonomy" id="1434072"/>
    <lineage>
        <taxon>Bacteria</taxon>
        <taxon>Pseudomonadati</taxon>
        <taxon>Pseudomonadota</taxon>
        <taxon>Gammaproteobacteria</taxon>
        <taxon>Pseudomonadales</taxon>
        <taxon>Pseudomonadaceae</taxon>
        <taxon>Halopseudomonas</taxon>
    </lineage>
</organism>
<keyword evidence="1" id="KW-1133">Transmembrane helix</keyword>